<dbReference type="eggNOG" id="ENOG502S47R">
    <property type="taxonomic scope" value="Eukaryota"/>
</dbReference>
<reference evidence="8 9" key="1">
    <citation type="submission" date="2013-02" db="EMBL/GenBank/DDBJ databases">
        <title>Genome sequence of Candida maltosa Xu316, a potential industrial strain for xylitol and ethanol production.</title>
        <authorList>
            <person name="Yu J."/>
            <person name="Wang Q."/>
            <person name="Geng X."/>
            <person name="Bao W."/>
            <person name="He P."/>
            <person name="Cai J."/>
        </authorList>
    </citation>
    <scope>NUCLEOTIDE SEQUENCE [LARGE SCALE GENOMIC DNA]</scope>
    <source>
        <strain evidence="9">Xu316</strain>
    </source>
</reference>
<gene>
    <name evidence="8" type="ORF">G210_1992</name>
</gene>
<feature type="chain" id="PRO_5004035471" evidence="7">
    <location>
        <begin position="20"/>
        <end position="638"/>
    </location>
</feature>
<evidence type="ECO:0000256" key="6">
    <source>
        <dbReference type="SAM" id="MobiDB-lite"/>
    </source>
</evidence>
<dbReference type="HOGENOM" id="CLU_428922_0_0_1"/>
<feature type="region of interest" description="Disordered" evidence="6">
    <location>
        <begin position="309"/>
        <end position="329"/>
    </location>
</feature>
<organism evidence="8 9">
    <name type="scientific">Candida maltosa (strain Xu316)</name>
    <name type="common">Yeast</name>
    <dbReference type="NCBI Taxonomy" id="1245528"/>
    <lineage>
        <taxon>Eukaryota</taxon>
        <taxon>Fungi</taxon>
        <taxon>Dikarya</taxon>
        <taxon>Ascomycota</taxon>
        <taxon>Saccharomycotina</taxon>
        <taxon>Pichiomycetes</taxon>
        <taxon>Debaryomycetaceae</taxon>
        <taxon>Candida/Lodderomyces clade</taxon>
        <taxon>Candida</taxon>
    </lineage>
</organism>
<evidence type="ECO:0000313" key="8">
    <source>
        <dbReference type="EMBL" id="EMG47604.1"/>
    </source>
</evidence>
<feature type="signal peptide" evidence="7">
    <location>
        <begin position="1"/>
        <end position="19"/>
    </location>
</feature>
<keyword evidence="4 7" id="KW-0732">Signal</keyword>
<proteinExistence type="predicted"/>
<evidence type="ECO:0000256" key="7">
    <source>
        <dbReference type="SAM" id="SignalP"/>
    </source>
</evidence>
<name>M3JYX2_CANMX</name>
<sequence>MKLYNLLLFAAFLMSTVWASQVACIIDNVIVSVIDSEDGVCEFDIPDDLPTDFKFYQESDYKIYYYFIQGDNSLHMNDYFSGGKTINVPASDLYGINVPLYQGYMEKESDEYLEVPARSGEKLTDEERQYILGQNIGSQNALLDHSVSVFDYQEGTESALLPPPKQLPSAVACVINGQTVSVVDYESGICDFPIPVEFRNLFEFYSERNYDIYYYYIHTANQEYRNDYFNEAPTISVPAKEVYEAKDAIHMGHIQYNYGPIPAGRQAKKGDELTPDERKFILDIGPQYRSAQAYFVSAVEFIVPDEKPATYTNSSSSSSSSSSQSTDINTIDSSVDSELKTLNSSSITTSFGTITTTPELPVLQTESPNNIATDNQNQSDYPPLASSESAIPIPVACIINNEKVSIVDYETGVCEFELPSRLNAMFRYTSIDNYEAQFYYTNTSKNKYFTDIIHAQKTIRIPASELVDGNYSLNQVYDKKVCYSNTTISTNNNSSRNNVYTLVNSLKKLTGTKLDDISFSASIIASSSIAPETVTAIGEMTETEYDYTVVTLTSCSSDSICSMTTFSAVMVEVTTTIGTIESVYTTYSPIYTDSNTATSYDAAPTTTNLDSSTSSKGGAETLNRSLLVFILIPLAYLM</sequence>
<evidence type="ECO:0000256" key="4">
    <source>
        <dbReference type="ARBA" id="ARBA00022729"/>
    </source>
</evidence>
<dbReference type="Proteomes" id="UP000011777">
    <property type="component" value="Unassembled WGS sequence"/>
</dbReference>
<dbReference type="AlphaFoldDB" id="M3JYX2"/>
<evidence type="ECO:0000313" key="9">
    <source>
        <dbReference type="Proteomes" id="UP000011777"/>
    </source>
</evidence>
<protein>
    <submittedName>
        <fullName evidence="8">Fasciclin</fullName>
    </submittedName>
</protein>
<dbReference type="EMBL" id="AOGT01001477">
    <property type="protein sequence ID" value="EMG47604.1"/>
    <property type="molecule type" value="Genomic_DNA"/>
</dbReference>
<dbReference type="Pfam" id="PF13928">
    <property type="entry name" value="Flocculin_t3"/>
    <property type="match status" value="1"/>
</dbReference>
<comment type="subcellular location">
    <subcellularLocation>
        <location evidence="1">Secreted</location>
        <location evidence="1">Cell wall</location>
    </subcellularLocation>
</comment>
<keyword evidence="5" id="KW-0325">Glycoprotein</keyword>
<accession>M3JYX2</accession>
<comment type="caution">
    <text evidence="8">The sequence shown here is derived from an EMBL/GenBank/DDBJ whole genome shotgun (WGS) entry which is preliminary data.</text>
</comment>
<evidence type="ECO:0000256" key="3">
    <source>
        <dbReference type="ARBA" id="ARBA00022525"/>
    </source>
</evidence>
<evidence type="ECO:0000256" key="1">
    <source>
        <dbReference type="ARBA" id="ARBA00004191"/>
    </source>
</evidence>
<keyword evidence="3" id="KW-0964">Secreted</keyword>
<feature type="compositionally biased region" description="Polar residues" evidence="6">
    <location>
        <begin position="364"/>
        <end position="380"/>
    </location>
</feature>
<dbReference type="InterPro" id="IPR025928">
    <property type="entry name" value="Flocculin_t3_rpt"/>
</dbReference>
<keyword evidence="9" id="KW-1185">Reference proteome</keyword>
<feature type="compositionally biased region" description="Low complexity" evidence="6">
    <location>
        <begin position="313"/>
        <end position="329"/>
    </location>
</feature>
<keyword evidence="2" id="KW-0134">Cell wall</keyword>
<evidence type="ECO:0000256" key="2">
    <source>
        <dbReference type="ARBA" id="ARBA00022512"/>
    </source>
</evidence>
<dbReference type="GO" id="GO:0009277">
    <property type="term" value="C:fungal-type cell wall"/>
    <property type="evidence" value="ECO:0007669"/>
    <property type="project" value="UniProtKB-ARBA"/>
</dbReference>
<dbReference type="STRING" id="1245528.M3JYX2"/>
<dbReference type="OrthoDB" id="4096612at2759"/>
<evidence type="ECO:0000256" key="5">
    <source>
        <dbReference type="ARBA" id="ARBA00023180"/>
    </source>
</evidence>
<feature type="region of interest" description="Disordered" evidence="6">
    <location>
        <begin position="358"/>
        <end position="385"/>
    </location>
</feature>